<dbReference type="PIRSF" id="PIRSF034110">
    <property type="entry name" value="DUF1203"/>
    <property type="match status" value="1"/>
</dbReference>
<evidence type="ECO:0008006" key="3">
    <source>
        <dbReference type="Google" id="ProtNLM"/>
    </source>
</evidence>
<keyword evidence="2" id="KW-1185">Reference proteome</keyword>
<sequence length="154" mass="16745">MIFRGLETDIARRYQRGGVDAYGNLPERSVSDGPGNPCRHCLRTVPEGEEMLILAHLPFGALQPYAETGPVFLCGGHCDGAGDQEGLPEVLTLSPQFLIKAYSADERIIYGTGEVVAQAVLAEEVAQRLARADVAFVDVRSARNNCWLARATRD</sequence>
<dbReference type="Pfam" id="PF06718">
    <property type="entry name" value="DUF1203"/>
    <property type="match status" value="1"/>
</dbReference>
<dbReference type="InterPro" id="IPR009593">
    <property type="entry name" value="DUF1203"/>
</dbReference>
<protein>
    <recommendedName>
        <fullName evidence="3">DUF1203 domain-containing protein</fullName>
    </recommendedName>
</protein>
<name>A0A238J7P7_9RHOB</name>
<organism evidence="1 2">
    <name type="scientific">Pelagimonas phthalicica</name>
    <dbReference type="NCBI Taxonomy" id="1037362"/>
    <lineage>
        <taxon>Bacteria</taxon>
        <taxon>Pseudomonadati</taxon>
        <taxon>Pseudomonadota</taxon>
        <taxon>Alphaproteobacteria</taxon>
        <taxon>Rhodobacterales</taxon>
        <taxon>Roseobacteraceae</taxon>
        <taxon>Pelagimonas</taxon>
    </lineage>
</organism>
<evidence type="ECO:0000313" key="2">
    <source>
        <dbReference type="Proteomes" id="UP000225972"/>
    </source>
</evidence>
<dbReference type="AlphaFoldDB" id="A0A238J7P7"/>
<proteinExistence type="predicted"/>
<reference evidence="2" key="1">
    <citation type="submission" date="2017-05" db="EMBL/GenBank/DDBJ databases">
        <authorList>
            <person name="Rodrigo-Torres L."/>
            <person name="Arahal R. D."/>
            <person name="Lucena T."/>
        </authorList>
    </citation>
    <scope>NUCLEOTIDE SEQUENCE [LARGE SCALE GENOMIC DNA]</scope>
    <source>
        <strain evidence="2">CECT 8649</strain>
    </source>
</reference>
<gene>
    <name evidence="1" type="ORF">TRP8649_00482</name>
</gene>
<evidence type="ECO:0000313" key="1">
    <source>
        <dbReference type="EMBL" id="SMX26405.1"/>
    </source>
</evidence>
<dbReference type="RefSeq" id="WP_099242216.1">
    <property type="nucleotide sequence ID" value="NZ_FXXP01000001.1"/>
</dbReference>
<dbReference type="EMBL" id="FXXP01000001">
    <property type="protein sequence ID" value="SMX26405.1"/>
    <property type="molecule type" value="Genomic_DNA"/>
</dbReference>
<accession>A0A238J7P7</accession>
<dbReference type="Proteomes" id="UP000225972">
    <property type="component" value="Unassembled WGS sequence"/>
</dbReference>
<dbReference type="OrthoDB" id="118609at2"/>